<evidence type="ECO:0000313" key="3">
    <source>
        <dbReference type="Proteomes" id="UP000186019"/>
    </source>
</evidence>
<feature type="compositionally biased region" description="Basic and acidic residues" evidence="1">
    <location>
        <begin position="296"/>
        <end position="309"/>
    </location>
</feature>
<dbReference type="EMBL" id="FTNV01000003">
    <property type="protein sequence ID" value="SIS22992.1"/>
    <property type="molecule type" value="Genomic_DNA"/>
</dbReference>
<dbReference type="SUPFAM" id="SSF52540">
    <property type="entry name" value="P-loop containing nucleoside triphosphate hydrolases"/>
    <property type="match status" value="1"/>
</dbReference>
<evidence type="ECO:0000256" key="1">
    <source>
        <dbReference type="SAM" id="MobiDB-lite"/>
    </source>
</evidence>
<organism evidence="2 3">
    <name type="scientific">Roseovarius nanhaiticus</name>
    <dbReference type="NCBI Taxonomy" id="573024"/>
    <lineage>
        <taxon>Bacteria</taxon>
        <taxon>Pseudomonadati</taxon>
        <taxon>Pseudomonadota</taxon>
        <taxon>Alphaproteobacteria</taxon>
        <taxon>Rhodobacterales</taxon>
        <taxon>Roseobacteraceae</taxon>
        <taxon>Roseovarius</taxon>
    </lineage>
</organism>
<evidence type="ECO:0008006" key="4">
    <source>
        <dbReference type="Google" id="ProtNLM"/>
    </source>
</evidence>
<dbReference type="STRING" id="573024.SAMN05216208_2499"/>
<protein>
    <recommendedName>
        <fullName evidence="4">Sulfotransferase family protein</fullName>
    </recommendedName>
</protein>
<evidence type="ECO:0000313" key="2">
    <source>
        <dbReference type="EMBL" id="SIS22992.1"/>
    </source>
</evidence>
<dbReference type="OrthoDB" id="8481769at2"/>
<dbReference type="AlphaFoldDB" id="A0A1N7HDT0"/>
<name>A0A1N7HDT0_9RHOB</name>
<reference evidence="2 3" key="1">
    <citation type="submission" date="2017-01" db="EMBL/GenBank/DDBJ databases">
        <authorList>
            <person name="Mah S.A."/>
            <person name="Swanson W.J."/>
            <person name="Moy G.W."/>
            <person name="Vacquier V.D."/>
        </authorList>
    </citation>
    <scope>NUCLEOTIDE SEQUENCE [LARGE SCALE GENOMIC DNA]</scope>
    <source>
        <strain evidence="2 3">DSM 29590</strain>
    </source>
</reference>
<dbReference type="Proteomes" id="UP000186019">
    <property type="component" value="Unassembled WGS sequence"/>
</dbReference>
<dbReference type="InterPro" id="IPR027417">
    <property type="entry name" value="P-loop_NTPase"/>
</dbReference>
<proteinExistence type="predicted"/>
<keyword evidence="3" id="KW-1185">Reference proteome</keyword>
<gene>
    <name evidence="2" type="ORF">SAMN05421666_2816</name>
</gene>
<accession>A0A1N7HDT0</accession>
<feature type="region of interest" description="Disordered" evidence="1">
    <location>
        <begin position="281"/>
        <end position="317"/>
    </location>
</feature>
<sequence>MEIILHLGAHRSASTSFQHYLRKNGARLAAGGVGVWGPPQTRNGLLEGVLPRPGLVSYAAQMQRARGRIALALADIEMAGIERLIVTDENMIGTPRSILRAQRLYPAAGERMARYAAGFGGRITRVVLSVRAQDAWWASCIAYAVARGARVPSRVRLTQIAADPRTWRDVICDLACALPGVEIQVMPHEVFASRPEARLQAMARLPTPPKTAAREWLNRAPELPALRQVIHDRGGDPALLPDGDGPWQPFTREERAALREAYHDDLFWLRAGADGFATLTEEPDMDQVGPTPPIHAETRGRDHDQEGARRLAQAGRS</sequence>